<sequence length="342" mass="36759">MRVSALLICLLMCSRLSYAIDVTPYVVNGTDANIVDYPSFASLFYRTDSVYSSSSYCGATMINSRYVLTAAHCIYGDEDTMLYTVVTPQLDDESNFLSNQQERAIEFYYPDNYVDSASEYWPNDIAIIKLETPLAVSNYSSLLNTSINNTFSSSDLYKAIGHGLIAGNVSGGTNLLEATLTYVDTATCQAEYGSKITSSQLCFSGAINAGYRNATCQGDSGGPVYWYNGTQYIQIGITSFGPSTCGDASVNVTSVFTDIYDYQSWIARVLSGVETPKAYVTTVNGVRTLATNASGVAVVTSEGESGGGSNGVIILVCLVIILLVRSAGVFLLRIFNPPASHK</sequence>
<dbReference type="Gene3D" id="2.40.10.10">
    <property type="entry name" value="Trypsin-like serine proteases"/>
    <property type="match status" value="1"/>
</dbReference>
<evidence type="ECO:0000259" key="6">
    <source>
        <dbReference type="PROSITE" id="PS50240"/>
    </source>
</evidence>
<keyword evidence="3 7" id="KW-0645">Protease</keyword>
<gene>
    <name evidence="7" type="ORF">TW81_11705</name>
</gene>
<accession>A0A0F4NLE0</accession>
<dbReference type="Pfam" id="PF00089">
    <property type="entry name" value="Trypsin"/>
    <property type="match status" value="1"/>
</dbReference>
<dbReference type="InterPro" id="IPR018114">
    <property type="entry name" value="TRYPSIN_HIS"/>
</dbReference>
<evidence type="ECO:0000256" key="3">
    <source>
        <dbReference type="RuleBase" id="RU363034"/>
    </source>
</evidence>
<feature type="transmembrane region" description="Helical" evidence="4">
    <location>
        <begin position="312"/>
        <end position="335"/>
    </location>
</feature>
<dbReference type="PRINTS" id="PR00722">
    <property type="entry name" value="CHYMOTRYPSIN"/>
</dbReference>
<organism evidence="7 8">
    <name type="scientific">Vibrio galatheae</name>
    <dbReference type="NCBI Taxonomy" id="579748"/>
    <lineage>
        <taxon>Bacteria</taxon>
        <taxon>Pseudomonadati</taxon>
        <taxon>Pseudomonadota</taxon>
        <taxon>Gammaproteobacteria</taxon>
        <taxon>Vibrionales</taxon>
        <taxon>Vibrionaceae</taxon>
        <taxon>Vibrio</taxon>
    </lineage>
</organism>
<keyword evidence="2" id="KW-1015">Disulfide bond</keyword>
<dbReference type="InterPro" id="IPR009003">
    <property type="entry name" value="Peptidase_S1_PA"/>
</dbReference>
<dbReference type="InterPro" id="IPR043504">
    <property type="entry name" value="Peptidase_S1_PA_chymotrypsin"/>
</dbReference>
<keyword evidence="8" id="KW-1185">Reference proteome</keyword>
<keyword evidence="3" id="KW-0378">Hydrolase</keyword>
<evidence type="ECO:0000256" key="1">
    <source>
        <dbReference type="ARBA" id="ARBA00007664"/>
    </source>
</evidence>
<dbReference type="InterPro" id="IPR033116">
    <property type="entry name" value="TRYPSIN_SER"/>
</dbReference>
<dbReference type="EMBL" id="JXXV01000018">
    <property type="protein sequence ID" value="KJY82866.1"/>
    <property type="molecule type" value="Genomic_DNA"/>
</dbReference>
<comment type="similarity">
    <text evidence="1">Belongs to the peptidase S1 family.</text>
</comment>
<evidence type="ECO:0000256" key="2">
    <source>
        <dbReference type="ARBA" id="ARBA00023157"/>
    </source>
</evidence>
<dbReference type="AlphaFoldDB" id="A0A0F4NLE0"/>
<keyword evidence="4" id="KW-0472">Membrane</keyword>
<feature type="signal peptide" evidence="5">
    <location>
        <begin position="1"/>
        <end position="19"/>
    </location>
</feature>
<dbReference type="PATRIC" id="fig|579748.3.peg.2416"/>
<evidence type="ECO:0000256" key="4">
    <source>
        <dbReference type="SAM" id="Phobius"/>
    </source>
</evidence>
<reference evidence="7 8" key="1">
    <citation type="journal article" date="2015" name="BMC Genomics">
        <title>Genome mining reveals unlocked bioactive potential of marine Gram-negative bacteria.</title>
        <authorList>
            <person name="Machado H."/>
            <person name="Sonnenschein E.C."/>
            <person name="Melchiorsen J."/>
            <person name="Gram L."/>
        </authorList>
    </citation>
    <scope>NUCLEOTIDE SEQUENCE [LARGE SCALE GENOMIC DNA]</scope>
    <source>
        <strain evidence="7 8">S2757</strain>
    </source>
</reference>
<dbReference type="InterPro" id="IPR050430">
    <property type="entry name" value="Peptidase_S1"/>
</dbReference>
<dbReference type="PANTHER" id="PTHR24276:SF98">
    <property type="entry name" value="FI18310P1-RELATED"/>
    <property type="match status" value="1"/>
</dbReference>
<protein>
    <submittedName>
        <fullName evidence="7">Serine protease</fullName>
    </submittedName>
</protein>
<dbReference type="SUPFAM" id="SSF50494">
    <property type="entry name" value="Trypsin-like serine proteases"/>
    <property type="match status" value="1"/>
</dbReference>
<feature type="chain" id="PRO_5002473025" evidence="5">
    <location>
        <begin position="20"/>
        <end position="342"/>
    </location>
</feature>
<feature type="domain" description="Peptidase S1" evidence="6">
    <location>
        <begin position="26"/>
        <end position="271"/>
    </location>
</feature>
<dbReference type="GO" id="GO:0006508">
    <property type="term" value="P:proteolysis"/>
    <property type="evidence" value="ECO:0007669"/>
    <property type="project" value="UniProtKB-KW"/>
</dbReference>
<dbReference type="PANTHER" id="PTHR24276">
    <property type="entry name" value="POLYSERASE-RELATED"/>
    <property type="match status" value="1"/>
</dbReference>
<name>A0A0F4NLE0_9VIBR</name>
<dbReference type="SMART" id="SM00020">
    <property type="entry name" value="Tryp_SPc"/>
    <property type="match status" value="1"/>
</dbReference>
<dbReference type="GO" id="GO:0004252">
    <property type="term" value="F:serine-type endopeptidase activity"/>
    <property type="evidence" value="ECO:0007669"/>
    <property type="project" value="InterPro"/>
</dbReference>
<dbReference type="Proteomes" id="UP000033673">
    <property type="component" value="Unassembled WGS sequence"/>
</dbReference>
<dbReference type="InterPro" id="IPR001254">
    <property type="entry name" value="Trypsin_dom"/>
</dbReference>
<keyword evidence="4" id="KW-0812">Transmembrane</keyword>
<evidence type="ECO:0000313" key="7">
    <source>
        <dbReference type="EMBL" id="KJY82866.1"/>
    </source>
</evidence>
<dbReference type="PROSITE" id="PS00135">
    <property type="entry name" value="TRYPSIN_SER"/>
    <property type="match status" value="1"/>
</dbReference>
<dbReference type="OrthoDB" id="9813836at2"/>
<keyword evidence="3" id="KW-0720">Serine protease</keyword>
<keyword evidence="5" id="KW-0732">Signal</keyword>
<dbReference type="PROSITE" id="PS00134">
    <property type="entry name" value="TRYPSIN_HIS"/>
    <property type="match status" value="1"/>
</dbReference>
<dbReference type="InterPro" id="IPR001314">
    <property type="entry name" value="Peptidase_S1A"/>
</dbReference>
<comment type="caution">
    <text evidence="7">The sequence shown here is derived from an EMBL/GenBank/DDBJ whole genome shotgun (WGS) entry which is preliminary data.</text>
</comment>
<evidence type="ECO:0000313" key="8">
    <source>
        <dbReference type="Proteomes" id="UP000033673"/>
    </source>
</evidence>
<dbReference type="CDD" id="cd00190">
    <property type="entry name" value="Tryp_SPc"/>
    <property type="match status" value="1"/>
</dbReference>
<dbReference type="RefSeq" id="WP_045955891.1">
    <property type="nucleotide sequence ID" value="NZ_JXXV01000018.1"/>
</dbReference>
<dbReference type="STRING" id="579748.TW81_11705"/>
<keyword evidence="4" id="KW-1133">Transmembrane helix</keyword>
<dbReference type="PROSITE" id="PS50240">
    <property type="entry name" value="TRYPSIN_DOM"/>
    <property type="match status" value="1"/>
</dbReference>
<evidence type="ECO:0000256" key="5">
    <source>
        <dbReference type="SAM" id="SignalP"/>
    </source>
</evidence>
<proteinExistence type="inferred from homology"/>